<sequence length="551" mass="59875">MSFLHNLPIKLRLYIMVGLVLCVALFVGLLGLNGMRNAAHAIDELYNQDMAHIRALGIILEAAEDSRSQVLLSLQHDPNSSFSSMHDHPVSVHLEQIDHNIKEIDKHWAEFMNSHLDAEEKRLAALFQAELVKFEKEAIEKIEEGIRTGHYHEAESLVLSVVNPVMKEMKETIESLVNLQEEEAAAFFTESGENYHSMITWVVISLAIGAIISLVLAYHTITTITQGVNQIELKAKQLSEGDLGARVEYSNKDELGRITSAFNKMADKFHDTINEVKDSVSQLASAAEETSTVTTQTTQGISQQLTETSQVATAMNEMSATVQEVARNAVDAAEAAREADNTFHQGKQVIDKVIDAIGELAKEVEQAAGVIQQLESESMNIGSVLDVIKSIAEQTNLLALNAAIEAARAGEQGRGFAVVADEVRTLAGRTQESTQEIEEMISKLQSGANNAVKVMAEGKEMTQVGVEQAAAAGEALQTINTAVEQISNMNTQIASAAEEQSSVTEEINRSIVSINEVAEQSAAGAQQTSQASDDLAKLAEQLKGLVERFKV</sequence>
<evidence type="ECO:0000256" key="4">
    <source>
        <dbReference type="PROSITE-ProRule" id="PRU00284"/>
    </source>
</evidence>
<accession>A0A7Z0VJA1</accession>
<dbReference type="GO" id="GO:0016020">
    <property type="term" value="C:membrane"/>
    <property type="evidence" value="ECO:0007669"/>
    <property type="project" value="UniProtKB-SubCell"/>
</dbReference>
<evidence type="ECO:0000256" key="1">
    <source>
        <dbReference type="ARBA" id="ARBA00004370"/>
    </source>
</evidence>
<comment type="subcellular location">
    <subcellularLocation>
        <location evidence="1">Membrane</location>
    </subcellularLocation>
</comment>
<evidence type="ECO:0000313" key="9">
    <source>
        <dbReference type="Proteomes" id="UP000094769"/>
    </source>
</evidence>
<dbReference type="Pfam" id="PF12729">
    <property type="entry name" value="4HB_MCP_1"/>
    <property type="match status" value="1"/>
</dbReference>
<dbReference type="PANTHER" id="PTHR32089">
    <property type="entry name" value="METHYL-ACCEPTING CHEMOTAXIS PROTEIN MCPB"/>
    <property type="match status" value="1"/>
</dbReference>
<keyword evidence="5" id="KW-0472">Membrane</keyword>
<dbReference type="PROSITE" id="PS50111">
    <property type="entry name" value="CHEMOTAXIS_TRANSDUC_2"/>
    <property type="match status" value="1"/>
</dbReference>
<dbReference type="Proteomes" id="UP000094769">
    <property type="component" value="Unassembled WGS sequence"/>
</dbReference>
<dbReference type="FunFam" id="1.10.287.950:FF:000001">
    <property type="entry name" value="Methyl-accepting chemotaxis sensory transducer"/>
    <property type="match status" value="1"/>
</dbReference>
<dbReference type="GO" id="GO:0007165">
    <property type="term" value="P:signal transduction"/>
    <property type="evidence" value="ECO:0007669"/>
    <property type="project" value="UniProtKB-KW"/>
</dbReference>
<organism evidence="8 9">
    <name type="scientific">Candidatus Thiodiazotropha endolucinida</name>
    <dbReference type="NCBI Taxonomy" id="1655433"/>
    <lineage>
        <taxon>Bacteria</taxon>
        <taxon>Pseudomonadati</taxon>
        <taxon>Pseudomonadota</taxon>
        <taxon>Gammaproteobacteria</taxon>
        <taxon>Chromatiales</taxon>
        <taxon>Sedimenticolaceae</taxon>
        <taxon>Candidatus Thiodiazotropha</taxon>
    </lineage>
</organism>
<evidence type="ECO:0000256" key="5">
    <source>
        <dbReference type="SAM" id="Phobius"/>
    </source>
</evidence>
<dbReference type="AlphaFoldDB" id="A0A7Z0VJA1"/>
<dbReference type="InterPro" id="IPR004090">
    <property type="entry name" value="Chemotax_Me-accpt_rcpt"/>
</dbReference>
<proteinExistence type="inferred from homology"/>
<dbReference type="InterPro" id="IPR003660">
    <property type="entry name" value="HAMP_dom"/>
</dbReference>
<protein>
    <submittedName>
        <fullName evidence="8">Methyl-accepting chemotaxis protein CtpH</fullName>
    </submittedName>
</protein>
<name>A0A7Z0VJA1_9GAMM</name>
<keyword evidence="2 4" id="KW-0807">Transducer</keyword>
<dbReference type="CDD" id="cd11386">
    <property type="entry name" value="MCP_signal"/>
    <property type="match status" value="1"/>
</dbReference>
<dbReference type="EMBL" id="MARB01000025">
    <property type="protein sequence ID" value="ODJ86221.1"/>
    <property type="molecule type" value="Genomic_DNA"/>
</dbReference>
<dbReference type="OrthoDB" id="9781845at2"/>
<dbReference type="SMART" id="SM00304">
    <property type="entry name" value="HAMP"/>
    <property type="match status" value="2"/>
</dbReference>
<feature type="domain" description="Methyl-accepting transducer" evidence="6">
    <location>
        <begin position="279"/>
        <end position="515"/>
    </location>
</feature>
<dbReference type="PRINTS" id="PR00260">
    <property type="entry name" value="CHEMTRNSDUCR"/>
</dbReference>
<keyword evidence="9" id="KW-1185">Reference proteome</keyword>
<comment type="caution">
    <text evidence="8">The sequence shown here is derived from an EMBL/GenBank/DDBJ whole genome shotgun (WGS) entry which is preliminary data.</text>
</comment>
<dbReference type="SUPFAM" id="SSF58104">
    <property type="entry name" value="Methyl-accepting chemotaxis protein (MCP) signaling domain"/>
    <property type="match status" value="1"/>
</dbReference>
<feature type="transmembrane region" description="Helical" evidence="5">
    <location>
        <begin position="198"/>
        <end position="221"/>
    </location>
</feature>
<evidence type="ECO:0000259" key="6">
    <source>
        <dbReference type="PROSITE" id="PS50111"/>
    </source>
</evidence>
<evidence type="ECO:0000256" key="2">
    <source>
        <dbReference type="ARBA" id="ARBA00023224"/>
    </source>
</evidence>
<dbReference type="InterPro" id="IPR004089">
    <property type="entry name" value="MCPsignal_dom"/>
</dbReference>
<dbReference type="SMART" id="SM00283">
    <property type="entry name" value="MA"/>
    <property type="match status" value="1"/>
</dbReference>
<dbReference type="PANTHER" id="PTHR32089:SF120">
    <property type="entry name" value="METHYL-ACCEPTING CHEMOTAXIS PROTEIN TLPQ"/>
    <property type="match status" value="1"/>
</dbReference>
<evidence type="ECO:0000259" key="7">
    <source>
        <dbReference type="PROSITE" id="PS50885"/>
    </source>
</evidence>
<dbReference type="GO" id="GO:0006935">
    <property type="term" value="P:chemotaxis"/>
    <property type="evidence" value="ECO:0007669"/>
    <property type="project" value="InterPro"/>
</dbReference>
<keyword evidence="5" id="KW-1133">Transmembrane helix</keyword>
<feature type="domain" description="HAMP" evidence="7">
    <location>
        <begin position="222"/>
        <end position="274"/>
    </location>
</feature>
<reference evidence="8 9" key="1">
    <citation type="submission" date="2016-06" db="EMBL/GenBank/DDBJ databases">
        <title>Genome sequence of endosymbiont of Candidatus Endolucinida thiodiazotropha.</title>
        <authorList>
            <person name="Poehlein A."/>
            <person name="Koenig S."/>
            <person name="Heiden S.E."/>
            <person name="Thuermer A."/>
            <person name="Voget S."/>
            <person name="Daniel R."/>
            <person name="Markert S."/>
            <person name="Gros O."/>
            <person name="Schweder T."/>
        </authorList>
    </citation>
    <scope>NUCLEOTIDE SEQUENCE [LARGE SCALE GENOMIC DNA]</scope>
    <source>
        <strain evidence="8 9">COS</strain>
    </source>
</reference>
<feature type="transmembrane region" description="Helical" evidence="5">
    <location>
        <begin position="12"/>
        <end position="32"/>
    </location>
</feature>
<evidence type="ECO:0000256" key="3">
    <source>
        <dbReference type="ARBA" id="ARBA00029447"/>
    </source>
</evidence>
<dbReference type="GO" id="GO:0004888">
    <property type="term" value="F:transmembrane signaling receptor activity"/>
    <property type="evidence" value="ECO:0007669"/>
    <property type="project" value="InterPro"/>
</dbReference>
<gene>
    <name evidence="8" type="primary">ctpH_3</name>
    <name evidence="8" type="ORF">CODIS_35420</name>
</gene>
<dbReference type="PROSITE" id="PS50885">
    <property type="entry name" value="HAMP"/>
    <property type="match status" value="1"/>
</dbReference>
<dbReference type="RefSeq" id="WP_069127291.1">
    <property type="nucleotide sequence ID" value="NZ_MARB01000025.1"/>
</dbReference>
<dbReference type="InterPro" id="IPR024478">
    <property type="entry name" value="HlyB_4HB_MCP"/>
</dbReference>
<evidence type="ECO:0000313" key="8">
    <source>
        <dbReference type="EMBL" id="ODJ86221.1"/>
    </source>
</evidence>
<dbReference type="CDD" id="cd06225">
    <property type="entry name" value="HAMP"/>
    <property type="match status" value="1"/>
</dbReference>
<comment type="similarity">
    <text evidence="3">Belongs to the methyl-accepting chemotaxis (MCP) protein family.</text>
</comment>
<dbReference type="Gene3D" id="1.10.287.950">
    <property type="entry name" value="Methyl-accepting chemotaxis protein"/>
    <property type="match status" value="1"/>
</dbReference>
<dbReference type="Pfam" id="PF00672">
    <property type="entry name" value="HAMP"/>
    <property type="match status" value="1"/>
</dbReference>
<keyword evidence="5" id="KW-0812">Transmembrane</keyword>
<dbReference type="Pfam" id="PF00015">
    <property type="entry name" value="MCPsignal"/>
    <property type="match status" value="1"/>
</dbReference>